<feature type="domain" description="N-acetyltransferase" evidence="1">
    <location>
        <begin position="26"/>
        <end position="197"/>
    </location>
</feature>
<dbReference type="Pfam" id="PF13302">
    <property type="entry name" value="Acetyltransf_3"/>
    <property type="match status" value="1"/>
</dbReference>
<protein>
    <submittedName>
        <fullName evidence="2">Acyl-CoA N-acyltransferase</fullName>
    </submittedName>
</protein>
<keyword evidence="2" id="KW-0012">Acyltransferase</keyword>
<proteinExistence type="predicted"/>
<dbReference type="Gene3D" id="3.40.630.30">
    <property type="match status" value="1"/>
</dbReference>
<dbReference type="InterPro" id="IPR051908">
    <property type="entry name" value="Ribosomal_N-acetyltransferase"/>
</dbReference>
<dbReference type="EMBL" id="ML210181">
    <property type="protein sequence ID" value="TFK25835.1"/>
    <property type="molecule type" value="Genomic_DNA"/>
</dbReference>
<dbReference type="PANTHER" id="PTHR43441">
    <property type="entry name" value="RIBOSOMAL-PROTEIN-SERINE ACETYLTRANSFERASE"/>
    <property type="match status" value="1"/>
</dbReference>
<dbReference type="PROSITE" id="PS51186">
    <property type="entry name" value="GNAT"/>
    <property type="match status" value="1"/>
</dbReference>
<name>A0A5C3KZW5_COPMA</name>
<keyword evidence="2" id="KW-0808">Transferase</keyword>
<evidence type="ECO:0000313" key="3">
    <source>
        <dbReference type="Proteomes" id="UP000307440"/>
    </source>
</evidence>
<dbReference type="GO" id="GO:0008999">
    <property type="term" value="F:protein-N-terminal-alanine acetyltransferase activity"/>
    <property type="evidence" value="ECO:0007669"/>
    <property type="project" value="TreeGrafter"/>
</dbReference>
<sequence>MADTPYEPYDVNFCYTAPPTLESDRVKLVPFIPSIHAKQLFDQCQQFPEIFTWLPFGPFTTLAGLEIGFIEDTIRKDDKRLLFAIFDKTKASAEYSGGAFAGAIAYINSSPAAFATEIGCVMILPPFQRTHVASNAVGILLKYALDLPSEGGLGLRRVFWQANKFNKPSVWLADRMGFHHEAILRWDRALSKGKDEAWNGKVVREGDPLPHSVGRDTTILSLCWDDWEAGRKGHVETVMNRVNSLIWTVLIIL</sequence>
<gene>
    <name evidence="2" type="ORF">FA15DRAFT_679925</name>
</gene>
<evidence type="ECO:0000259" key="1">
    <source>
        <dbReference type="PROSITE" id="PS51186"/>
    </source>
</evidence>
<dbReference type="SUPFAM" id="SSF55729">
    <property type="entry name" value="Acyl-CoA N-acyltransferases (Nat)"/>
    <property type="match status" value="1"/>
</dbReference>
<dbReference type="InterPro" id="IPR016181">
    <property type="entry name" value="Acyl_CoA_acyltransferase"/>
</dbReference>
<accession>A0A5C3KZW5</accession>
<dbReference type="InterPro" id="IPR000182">
    <property type="entry name" value="GNAT_dom"/>
</dbReference>
<keyword evidence="3" id="KW-1185">Reference proteome</keyword>
<dbReference type="OrthoDB" id="41238at2759"/>
<dbReference type="Proteomes" id="UP000307440">
    <property type="component" value="Unassembled WGS sequence"/>
</dbReference>
<reference evidence="2 3" key="1">
    <citation type="journal article" date="2019" name="Nat. Ecol. Evol.">
        <title>Megaphylogeny resolves global patterns of mushroom evolution.</title>
        <authorList>
            <person name="Varga T."/>
            <person name="Krizsan K."/>
            <person name="Foldi C."/>
            <person name="Dima B."/>
            <person name="Sanchez-Garcia M."/>
            <person name="Sanchez-Ramirez S."/>
            <person name="Szollosi G.J."/>
            <person name="Szarkandi J.G."/>
            <person name="Papp V."/>
            <person name="Albert L."/>
            <person name="Andreopoulos W."/>
            <person name="Angelini C."/>
            <person name="Antonin V."/>
            <person name="Barry K.W."/>
            <person name="Bougher N.L."/>
            <person name="Buchanan P."/>
            <person name="Buyck B."/>
            <person name="Bense V."/>
            <person name="Catcheside P."/>
            <person name="Chovatia M."/>
            <person name="Cooper J."/>
            <person name="Damon W."/>
            <person name="Desjardin D."/>
            <person name="Finy P."/>
            <person name="Geml J."/>
            <person name="Haridas S."/>
            <person name="Hughes K."/>
            <person name="Justo A."/>
            <person name="Karasinski D."/>
            <person name="Kautmanova I."/>
            <person name="Kiss B."/>
            <person name="Kocsube S."/>
            <person name="Kotiranta H."/>
            <person name="LaButti K.M."/>
            <person name="Lechner B.E."/>
            <person name="Liimatainen K."/>
            <person name="Lipzen A."/>
            <person name="Lukacs Z."/>
            <person name="Mihaltcheva S."/>
            <person name="Morgado L.N."/>
            <person name="Niskanen T."/>
            <person name="Noordeloos M.E."/>
            <person name="Ohm R.A."/>
            <person name="Ortiz-Santana B."/>
            <person name="Ovrebo C."/>
            <person name="Racz N."/>
            <person name="Riley R."/>
            <person name="Savchenko A."/>
            <person name="Shiryaev A."/>
            <person name="Soop K."/>
            <person name="Spirin V."/>
            <person name="Szebenyi C."/>
            <person name="Tomsovsky M."/>
            <person name="Tulloss R.E."/>
            <person name="Uehling J."/>
            <person name="Grigoriev I.V."/>
            <person name="Vagvolgyi C."/>
            <person name="Papp T."/>
            <person name="Martin F.M."/>
            <person name="Miettinen O."/>
            <person name="Hibbett D.S."/>
            <person name="Nagy L.G."/>
        </authorList>
    </citation>
    <scope>NUCLEOTIDE SEQUENCE [LARGE SCALE GENOMIC DNA]</scope>
    <source>
        <strain evidence="2 3">CBS 121175</strain>
    </source>
</reference>
<dbReference type="PANTHER" id="PTHR43441:SF5">
    <property type="entry name" value="FAMILY ACETYLTRANSFERASE, PUTATIVE-RELATED"/>
    <property type="match status" value="1"/>
</dbReference>
<dbReference type="AlphaFoldDB" id="A0A5C3KZW5"/>
<dbReference type="GO" id="GO:1990189">
    <property type="term" value="F:protein N-terminal-serine acetyltransferase activity"/>
    <property type="evidence" value="ECO:0007669"/>
    <property type="project" value="TreeGrafter"/>
</dbReference>
<evidence type="ECO:0000313" key="2">
    <source>
        <dbReference type="EMBL" id="TFK25835.1"/>
    </source>
</evidence>
<organism evidence="2 3">
    <name type="scientific">Coprinopsis marcescibilis</name>
    <name type="common">Agaric fungus</name>
    <name type="synonym">Psathyrella marcescibilis</name>
    <dbReference type="NCBI Taxonomy" id="230819"/>
    <lineage>
        <taxon>Eukaryota</taxon>
        <taxon>Fungi</taxon>
        <taxon>Dikarya</taxon>
        <taxon>Basidiomycota</taxon>
        <taxon>Agaricomycotina</taxon>
        <taxon>Agaricomycetes</taxon>
        <taxon>Agaricomycetidae</taxon>
        <taxon>Agaricales</taxon>
        <taxon>Agaricineae</taxon>
        <taxon>Psathyrellaceae</taxon>
        <taxon>Coprinopsis</taxon>
    </lineage>
</organism>